<dbReference type="EMBL" id="JAROKS010000015">
    <property type="protein sequence ID" value="KAK1796720.1"/>
    <property type="molecule type" value="Genomic_DNA"/>
</dbReference>
<organism evidence="1 2">
    <name type="scientific">Electrophorus voltai</name>
    <dbReference type="NCBI Taxonomy" id="2609070"/>
    <lineage>
        <taxon>Eukaryota</taxon>
        <taxon>Metazoa</taxon>
        <taxon>Chordata</taxon>
        <taxon>Craniata</taxon>
        <taxon>Vertebrata</taxon>
        <taxon>Euteleostomi</taxon>
        <taxon>Actinopterygii</taxon>
        <taxon>Neopterygii</taxon>
        <taxon>Teleostei</taxon>
        <taxon>Ostariophysi</taxon>
        <taxon>Gymnotiformes</taxon>
        <taxon>Gymnotoidei</taxon>
        <taxon>Gymnotidae</taxon>
        <taxon>Electrophorus</taxon>
    </lineage>
</organism>
<dbReference type="AlphaFoldDB" id="A0AAD8ZCU8"/>
<sequence length="140" mass="15801">MEQQCEMGKRTEKPEACEFKRLREGDAGGAVKLNDCLVSVRRQIPWDSLPWRRSSSLFPVHRSPSSCSHDILLVRTAVMCCDTKRGHASTPILSVSAHCCGQRLTGRRRSAVTPCYARRETDALFTPGHGYLLSWLKLVW</sequence>
<evidence type="ECO:0000313" key="1">
    <source>
        <dbReference type="EMBL" id="KAK1796720.1"/>
    </source>
</evidence>
<name>A0AAD8ZCU8_9TELE</name>
<keyword evidence="2" id="KW-1185">Reference proteome</keyword>
<dbReference type="Proteomes" id="UP001239994">
    <property type="component" value="Unassembled WGS sequence"/>
</dbReference>
<proteinExistence type="predicted"/>
<reference evidence="1" key="1">
    <citation type="submission" date="2023-03" db="EMBL/GenBank/DDBJ databases">
        <title>Electrophorus voltai genome.</title>
        <authorList>
            <person name="Bian C."/>
        </authorList>
    </citation>
    <scope>NUCLEOTIDE SEQUENCE</scope>
    <source>
        <strain evidence="1">CB-2022</strain>
        <tissue evidence="1">Muscle</tissue>
    </source>
</reference>
<comment type="caution">
    <text evidence="1">The sequence shown here is derived from an EMBL/GenBank/DDBJ whole genome shotgun (WGS) entry which is preliminary data.</text>
</comment>
<accession>A0AAD8ZCU8</accession>
<evidence type="ECO:0000313" key="2">
    <source>
        <dbReference type="Proteomes" id="UP001239994"/>
    </source>
</evidence>
<gene>
    <name evidence="1" type="ORF">P4O66_009736</name>
</gene>
<protein>
    <submittedName>
        <fullName evidence="1">Uncharacterized protein</fullName>
    </submittedName>
</protein>